<evidence type="ECO:0000259" key="21">
    <source>
        <dbReference type="PROSITE" id="PS50526"/>
    </source>
</evidence>
<evidence type="ECO:0000256" key="11">
    <source>
        <dbReference type="ARBA" id="ARBA00022953"/>
    </source>
</evidence>
<name>A0AAF1BW45_9MONO</name>
<keyword evidence="9" id="KW-0067">ATP-binding</keyword>
<keyword evidence="12" id="KW-0506">mRNA capping</keyword>
<evidence type="ECO:0000256" key="2">
    <source>
        <dbReference type="ARBA" id="ARBA00012494"/>
    </source>
</evidence>
<protein>
    <recommendedName>
        <fullName evidence="2">RNA-directed RNA polymerase</fullName>
        <ecNumber evidence="2">2.7.7.48</ecNumber>
    </recommendedName>
    <alternativeName>
        <fullName evidence="17">Replicase</fullName>
    </alternativeName>
    <alternativeName>
        <fullName evidence="16">Transcriptase</fullName>
    </alternativeName>
</protein>
<comment type="catalytic activity">
    <reaction evidence="15">
        <text>a 5'-end (5'-triphosphoguanosine)-(2'-O-methyladenylyl)-adenylyl-cytidylyl-adenosine in mRNA + S-adenosyl-L-methionine = a 5'-end (N(7)-methyl 5'-triphosphoguanosine)-(2'-O-methyladenylyl)-adenylyl-cytidylyl-adenosine in mRNA + S-adenosyl-L-homocysteine</text>
        <dbReference type="Rhea" id="RHEA:65440"/>
        <dbReference type="Rhea" id="RHEA-COMP:16798"/>
        <dbReference type="Rhea" id="RHEA-COMP:16801"/>
        <dbReference type="ChEBI" id="CHEBI:57856"/>
        <dbReference type="ChEBI" id="CHEBI:59789"/>
        <dbReference type="ChEBI" id="CHEBI:156482"/>
        <dbReference type="ChEBI" id="CHEBI:156483"/>
    </reaction>
</comment>
<organism evidence="22">
    <name type="scientific">Beauveria bassiana negative transcribed RNA virus 1</name>
    <dbReference type="NCBI Taxonomy" id="3093717"/>
    <lineage>
        <taxon>Viruses</taxon>
        <taxon>Riboviria</taxon>
        <taxon>Orthornavirae</taxon>
        <taxon>Negarnaviricota</taxon>
        <taxon>Haploviricotina</taxon>
        <taxon>Monjiviricetes</taxon>
        <taxon>Mononegavirales</taxon>
        <taxon>Mymonaviridae</taxon>
    </lineage>
</organism>
<comment type="catalytic activity">
    <reaction evidence="19">
        <text>a 5'-end (5'-triphosphoguanosine)-adenylyl-adenylyl-cytidylyl-adenosine in mRNA + 2 S-adenosyl-L-methionine = a 5'-end (N(7)-methyl 5'-triphosphoguanosine)-(2'-O-methyladenylyl)-adenylyl-cytidylyl-adenosine in mRNA + 2 S-adenosyl-L-homocysteine + H(+)</text>
        <dbReference type="Rhea" id="RHEA:65376"/>
        <dbReference type="Rhea" id="RHEA-COMP:16797"/>
        <dbReference type="Rhea" id="RHEA-COMP:16798"/>
        <dbReference type="ChEBI" id="CHEBI:15378"/>
        <dbReference type="ChEBI" id="CHEBI:57856"/>
        <dbReference type="ChEBI" id="CHEBI:59789"/>
        <dbReference type="ChEBI" id="CHEBI:156483"/>
        <dbReference type="ChEBI" id="CHEBI:156484"/>
        <dbReference type="EC" id="2.1.1.375"/>
    </reaction>
</comment>
<evidence type="ECO:0000256" key="16">
    <source>
        <dbReference type="ARBA" id="ARBA00030436"/>
    </source>
</evidence>
<sequence>MDDDDLGLRPSKVYFMDTNLDSPVLTTELDSTKEMLTQFLKMTESSDAQIKASYYERIHYSFFKKLCLARGWTRALLRSLTQVQPEQYADIEVEFLKQTSEFPSFYDQAQEIAKAIEKAVADGLAARGLPRESIEGTADTLGARHVLPYRRAYEQFCNLFGRAESRVRNSEHIWTKGVIGSVEIWIHIRYALLSYNGKLFYSSLNQILMLKDKLASRYMFLEHVAPLKIETEVTSRLTEVFSWQDRVLTAYGNKAYGILKAVEPMFKTRLSHISDNVFGNDTAYTRMITKIRKSEAKVVALLGVNCEAVSELISIVERTRTTEALVEMFGSLKTCGHPIINPVNGGLSAAQEARSKDKTSLLDAQLLRNTFCHIFLTTYVEKNGSWPRLLYLKSGLTLEILNTRQERNLTHRSYPLSDWNHVEWEKLFDMDYFPNFLELMDDKSISYYRSEKHLAWERGARPSSQRRLLLEVLRREHIDLEPLVKRISKRDIPWDWLIVSLYPKEREFKEDPRMFSMLVLEMRCFFTCIEANIANNIFKYMPQQTMTKTKTQIQERFLTFTDPARNPTDWPLFLEIDLSRWNLKWRELVIHMLGHDFNRMFGVKGTFTLTHWFFSRCQIVVRVNGLRPAGIEHPFPPESGLAWRDHLGGFEGINQKLWTAATYAMVEMALAPMLANGTISGYELIGQGDNQVLRVSIPIRAESREDVLPRVRDEINERLEKTCASVGQEVKPEENVESATVATYSKDVYVRGVEYPTSLKKHSRLFPVTAADFPSTAMNASAIMAGSVAAAENARHPLCSAVIGWYHTARYLLAAGSGFCIHGKDAPRLTAKEVTAALILPPSIGGYIGTPIASFMYKAGSDPLGKEISSLRLLSVNCDEVGILASRALRGLEEKYCIDPEPNLEVLIDNPYGLPLSKRPSPMSKVSHLTLEAFRSKVVNKDIRPLLDASVATAETTLKKDILAVTPLNPLLAHDLFDASGFGTVKLIRKMFLATRTIQTVAQWANPHITHIFVRADRNDMLWFKDWVKGLPQRSYSGRDSYDLVSQFREYWGIPLHGVTNYQPLDCNHSSNTTRHPSSLKWSSHSSTNLLTTRGPLSGYLGTATRVKRSEHGYKIVDAGSPSRAMMKLQLIRSQAYGNKWFNELLDRIGLTRTNLPLSVITDLLTKVVGGSISHKYSTFIRHMAASYIGPLNFVTHIRLDTDSIGKVSGGSDDYAFMTQEFMVLALSCAKLLNIHKGIRSGEMIIDTDKMIPLPPDTMECPEPQFTTASLPKSKLLYTPDLMIARTYDSVAQVVPRGSIARVSEYSDKTMIESAAVGFFMDLLRDKSKAKLLADTKGLAAIPASFQMDIAEAHALGPLTITRCIAVAILLTTIRDTFRTLHLHPERWDESLFLVAQMSTCIKACASYLTHPLMMSRSDSSSFAHSRLKYAGSMAIFRRAESHVRRNIMSITSDPSHSFWDLLVPVFSGSQAMTPLEGLTIAGSKEVYKLYIMRDPSAREFGNLFSSYTRMPTGTKLGPDALLSLLRMRFSKLATVYRKAGDRLLAKKMEDLGSFRGVLVFNDDVRTVLRNARSLHIGKGTPRPKVMKRHELSQQGDLDSCPECLPAPLSKHESMWKRYALRKNGGMSSAGYTWLPIVPYLKVLDNVVVVGSGNGGLADLLLSCYNCEVIGTDLESDMPRESATLLHYVPLGIQSHNSPRYTQSDLCLTTTGDWMDKEVRRQFLSEITTSSTVFVDITPDLPYDILPLVLDVMDVDTVERLYLRYIGNRDDVSKTFYSIRAQFSTRLWCVGATVGSDEVIFEISRNDPKFLHKCPGLVGTIGEVITPSMHNVIPIRGRELACAATESVYAWEYESLEEMDGIVRGLCLSLLNKSRKRQMFYKDRISLVRAHLTLYLATHPSPILTLQNWIADEMCETDLLRYATNSSILSHLLRYVPRLRQLDLSSEAY</sequence>
<evidence type="ECO:0000256" key="12">
    <source>
        <dbReference type="ARBA" id="ARBA00023042"/>
    </source>
</evidence>
<evidence type="ECO:0000256" key="3">
    <source>
        <dbReference type="ARBA" id="ARBA00022484"/>
    </source>
</evidence>
<dbReference type="GO" id="GO:0004482">
    <property type="term" value="F:mRNA 5'-cap (guanine-N7-)-methyltransferase activity"/>
    <property type="evidence" value="ECO:0007669"/>
    <property type="project" value="InterPro"/>
</dbReference>
<comment type="subcellular location">
    <subcellularLocation>
        <location evidence="1">Virion</location>
    </subcellularLocation>
</comment>
<dbReference type="GO" id="GO:0005524">
    <property type="term" value="F:ATP binding"/>
    <property type="evidence" value="ECO:0007669"/>
    <property type="project" value="UniProtKB-KW"/>
</dbReference>
<keyword evidence="4" id="KW-0507">mRNA processing</keyword>
<evidence type="ECO:0000256" key="15">
    <source>
        <dbReference type="ARBA" id="ARBA00024499"/>
    </source>
</evidence>
<dbReference type="PROSITE" id="PS50526">
    <property type="entry name" value="RDRP_SSRNA_NEG_NONSEG"/>
    <property type="match status" value="1"/>
</dbReference>
<dbReference type="EC" id="2.7.7.48" evidence="2"/>
<feature type="domain" description="RdRp catalytic" evidence="21">
    <location>
        <begin position="570"/>
        <end position="752"/>
    </location>
</feature>
<keyword evidence="8" id="KW-0547">Nucleotide-binding</keyword>
<evidence type="ECO:0000256" key="13">
    <source>
        <dbReference type="ARBA" id="ARBA00023268"/>
    </source>
</evidence>
<evidence type="ECO:0000256" key="17">
    <source>
        <dbReference type="ARBA" id="ARBA00031012"/>
    </source>
</evidence>
<evidence type="ECO:0000256" key="4">
    <source>
        <dbReference type="ARBA" id="ARBA00022664"/>
    </source>
</evidence>
<dbReference type="InterPro" id="IPR026890">
    <property type="entry name" value="Mononeg_mRNAcap"/>
</dbReference>
<keyword evidence="7 22" id="KW-0548">Nucleotidyltransferase</keyword>
<evidence type="ECO:0000256" key="6">
    <source>
        <dbReference type="ARBA" id="ARBA00022691"/>
    </source>
</evidence>
<evidence type="ECO:0000256" key="5">
    <source>
        <dbReference type="ARBA" id="ARBA00022679"/>
    </source>
</evidence>
<dbReference type="GO" id="GO:0044423">
    <property type="term" value="C:virion component"/>
    <property type="evidence" value="ECO:0007669"/>
    <property type="project" value="UniProtKB-KW"/>
</dbReference>
<dbReference type="EMBL" id="OR737625">
    <property type="protein sequence ID" value="WPE03610.1"/>
    <property type="molecule type" value="Viral_cRNA"/>
</dbReference>
<dbReference type="Pfam" id="PF14318">
    <property type="entry name" value="Mononeg_mRNAcap"/>
    <property type="match status" value="1"/>
</dbReference>
<comment type="catalytic activity">
    <reaction evidence="20">
        <text>GTP + H2O = GDP + phosphate + H(+)</text>
        <dbReference type="Rhea" id="RHEA:19669"/>
        <dbReference type="ChEBI" id="CHEBI:15377"/>
        <dbReference type="ChEBI" id="CHEBI:15378"/>
        <dbReference type="ChEBI" id="CHEBI:37565"/>
        <dbReference type="ChEBI" id="CHEBI:43474"/>
        <dbReference type="ChEBI" id="CHEBI:58189"/>
    </reaction>
</comment>
<evidence type="ECO:0000256" key="10">
    <source>
        <dbReference type="ARBA" id="ARBA00022844"/>
    </source>
</evidence>
<evidence type="ECO:0000256" key="18">
    <source>
        <dbReference type="ARBA" id="ARBA00047332"/>
    </source>
</evidence>
<evidence type="ECO:0000256" key="8">
    <source>
        <dbReference type="ARBA" id="ARBA00022741"/>
    </source>
</evidence>
<keyword evidence="11" id="KW-0693">Viral RNA replication</keyword>
<evidence type="ECO:0000256" key="1">
    <source>
        <dbReference type="ARBA" id="ARBA00004328"/>
    </source>
</evidence>
<keyword evidence="6" id="KW-0949">S-adenosyl-L-methionine</keyword>
<evidence type="ECO:0000313" key="22">
    <source>
        <dbReference type="EMBL" id="WPE03610.1"/>
    </source>
</evidence>
<evidence type="ECO:0000256" key="14">
    <source>
        <dbReference type="ARBA" id="ARBA00024494"/>
    </source>
</evidence>
<dbReference type="Pfam" id="PF00946">
    <property type="entry name" value="Mononeg_RNA_pol"/>
    <property type="match status" value="1"/>
</dbReference>
<evidence type="ECO:0000256" key="19">
    <source>
        <dbReference type="ARBA" id="ARBA00047370"/>
    </source>
</evidence>
<dbReference type="InterPro" id="IPR014023">
    <property type="entry name" value="Mononeg_RNA_pol_cat"/>
</dbReference>
<keyword evidence="10" id="KW-0946">Virion</keyword>
<dbReference type="GO" id="GO:0003968">
    <property type="term" value="F:RNA-directed RNA polymerase activity"/>
    <property type="evidence" value="ECO:0007669"/>
    <property type="project" value="UniProtKB-KW"/>
</dbReference>
<comment type="catalytic activity">
    <reaction evidence="18">
        <text>a 5'-end (5'-triphosphoguanosine)-adenylyl-adenylyl-cytidylyl-adenosine in mRNA + S-adenosyl-L-methionine = a 5'-end (5'-triphosphoguanosine)-(2'-O-methyladenylyl)-adenylyl-cytidylyl-adenosine in mRNA + S-adenosyl-L-homocysteine + H(+)</text>
        <dbReference type="Rhea" id="RHEA:65380"/>
        <dbReference type="Rhea" id="RHEA-COMP:16797"/>
        <dbReference type="Rhea" id="RHEA-COMP:16801"/>
        <dbReference type="ChEBI" id="CHEBI:15378"/>
        <dbReference type="ChEBI" id="CHEBI:57856"/>
        <dbReference type="ChEBI" id="CHEBI:59789"/>
        <dbReference type="ChEBI" id="CHEBI:156482"/>
        <dbReference type="ChEBI" id="CHEBI:156484"/>
    </reaction>
</comment>
<evidence type="ECO:0000256" key="20">
    <source>
        <dbReference type="ARBA" id="ARBA00048548"/>
    </source>
</evidence>
<keyword evidence="3 22" id="KW-0696">RNA-directed RNA polymerase</keyword>
<evidence type="ECO:0000256" key="9">
    <source>
        <dbReference type="ARBA" id="ARBA00022840"/>
    </source>
</evidence>
<proteinExistence type="predicted"/>
<keyword evidence="13" id="KW-0511">Multifunctional enzyme</keyword>
<evidence type="ECO:0000256" key="7">
    <source>
        <dbReference type="ARBA" id="ARBA00022695"/>
    </source>
</evidence>
<keyword evidence="5 22" id="KW-0808">Transferase</keyword>
<comment type="catalytic activity">
    <reaction evidence="14">
        <text>a 5'-end triphospho-adenylyl-adenylyl-cytidylyl-adenosine in mRNA + GDP + H(+) = a 5'-end (5'-triphosphoguanosine)-adenylyl-adenylyl-cytidylyl-adenosine in mRNA + diphosphate</text>
        <dbReference type="Rhea" id="RHEA:65436"/>
        <dbReference type="Rhea" id="RHEA-COMP:16797"/>
        <dbReference type="Rhea" id="RHEA-COMP:16799"/>
        <dbReference type="ChEBI" id="CHEBI:15378"/>
        <dbReference type="ChEBI" id="CHEBI:33019"/>
        <dbReference type="ChEBI" id="CHEBI:58189"/>
        <dbReference type="ChEBI" id="CHEBI:156484"/>
        <dbReference type="ChEBI" id="CHEBI:156503"/>
        <dbReference type="EC" id="2.7.7.88"/>
    </reaction>
</comment>
<reference evidence="22" key="1">
    <citation type="submission" date="2023-09" db="EMBL/GenBank/DDBJ databases">
        <title>First record of a negative single stranded RNA viruses from entomopathogenic fungus beauveria bassiana vuillemin.</title>
        <authorList>
            <person name="Zhang Z."/>
            <person name="Liu H."/>
            <person name="Xu M."/>
            <person name="Jia X."/>
            <person name="Lu Y."/>
            <person name="Sui L."/>
            <person name="Xie Z."/>
        </authorList>
    </citation>
    <scope>NUCLEOTIDE SEQUENCE</scope>
    <source>
        <strain evidence="22">BbNSRVs1</strain>
    </source>
</reference>
<accession>A0AAF1BW45</accession>